<comment type="similarity">
    <text evidence="1 6">Belongs to the glutaredoxin family.</text>
</comment>
<dbReference type="HOGENOM" id="CLU_026126_7_3_6"/>
<dbReference type="RefSeq" id="WP_009837730.1">
    <property type="nucleotide sequence ID" value="NZ_AAOH01000002.1"/>
</dbReference>
<dbReference type="CDD" id="cd03418">
    <property type="entry name" value="GRX_GRXb_1_3_like"/>
    <property type="match status" value="1"/>
</dbReference>
<keyword evidence="4" id="KW-1015">Disulfide bond</keyword>
<dbReference type="Pfam" id="PF00462">
    <property type="entry name" value="Glutaredoxin"/>
    <property type="match status" value="1"/>
</dbReference>
<keyword evidence="6" id="KW-0963">Cytoplasm</keyword>
<evidence type="ECO:0000256" key="5">
    <source>
        <dbReference type="ARBA" id="ARBA00023284"/>
    </source>
</evidence>
<dbReference type="InterPro" id="IPR011900">
    <property type="entry name" value="GRX_bact"/>
</dbReference>
<evidence type="ECO:0000256" key="1">
    <source>
        <dbReference type="ARBA" id="ARBA00007787"/>
    </source>
</evidence>
<dbReference type="GO" id="GO:0005737">
    <property type="term" value="C:cytoplasm"/>
    <property type="evidence" value="ECO:0007669"/>
    <property type="project" value="TreeGrafter"/>
</dbReference>
<dbReference type="InterPro" id="IPR002109">
    <property type="entry name" value="Glutaredoxin"/>
</dbReference>
<dbReference type="PANTHER" id="PTHR45694:SF18">
    <property type="entry name" value="GLUTAREDOXIN-1-RELATED"/>
    <property type="match status" value="1"/>
</dbReference>
<dbReference type="GO" id="GO:0045454">
    <property type="term" value="P:cell redox homeostasis"/>
    <property type="evidence" value="ECO:0007669"/>
    <property type="project" value="InterPro"/>
</dbReference>
<keyword evidence="5 6" id="KW-0676">Redox-active center</keyword>
<evidence type="ECO:0000256" key="3">
    <source>
        <dbReference type="ARBA" id="ARBA00022982"/>
    </source>
</evidence>
<accession>A4C7A3</accession>
<dbReference type="FunFam" id="3.40.30.10:FF:000018">
    <property type="entry name" value="Glutaredoxin"/>
    <property type="match status" value="1"/>
</dbReference>
<keyword evidence="9" id="KW-1185">Reference proteome</keyword>
<dbReference type="eggNOG" id="COG0695">
    <property type="taxonomic scope" value="Bacteria"/>
</dbReference>
<evidence type="ECO:0000313" key="9">
    <source>
        <dbReference type="Proteomes" id="UP000006201"/>
    </source>
</evidence>
<name>A4C7A3_9GAMM</name>
<evidence type="ECO:0000313" key="8">
    <source>
        <dbReference type="EMBL" id="EAR29857.1"/>
    </source>
</evidence>
<evidence type="ECO:0000256" key="2">
    <source>
        <dbReference type="ARBA" id="ARBA00022448"/>
    </source>
</evidence>
<feature type="domain" description="Glutaredoxin" evidence="7">
    <location>
        <begin position="5"/>
        <end position="65"/>
    </location>
</feature>
<dbReference type="InterPro" id="IPR014025">
    <property type="entry name" value="Glutaredoxin_subgr"/>
</dbReference>
<evidence type="ECO:0000256" key="4">
    <source>
        <dbReference type="ARBA" id="ARBA00023157"/>
    </source>
</evidence>
<evidence type="ECO:0000256" key="6">
    <source>
        <dbReference type="RuleBase" id="RU364065"/>
    </source>
</evidence>
<keyword evidence="2 6" id="KW-0813">Transport</keyword>
<dbReference type="PROSITE" id="PS00195">
    <property type="entry name" value="GLUTAREDOXIN_1"/>
    <property type="match status" value="1"/>
</dbReference>
<dbReference type="AlphaFoldDB" id="A4C7A3"/>
<dbReference type="GO" id="GO:0015038">
    <property type="term" value="F:glutathione disulfide oxidoreductase activity"/>
    <property type="evidence" value="ECO:0007669"/>
    <property type="project" value="UniProtKB-UniRule"/>
</dbReference>
<dbReference type="PANTHER" id="PTHR45694">
    <property type="entry name" value="GLUTAREDOXIN 2"/>
    <property type="match status" value="1"/>
</dbReference>
<dbReference type="OrthoDB" id="9814618at2"/>
<dbReference type="Gene3D" id="3.40.30.10">
    <property type="entry name" value="Glutaredoxin"/>
    <property type="match status" value="1"/>
</dbReference>
<sequence>MAATVVIYTKDYCPYCIRAKALLSSKGVPFTEFDIGKQPELRDEMVAKANGGYTVPQIFIGDQHIGGCDDMMALDSQGKLDTLLK</sequence>
<keyword evidence="3 6" id="KW-0249">Electron transport</keyword>
<dbReference type="GO" id="GO:0034599">
    <property type="term" value="P:cellular response to oxidative stress"/>
    <property type="evidence" value="ECO:0007669"/>
    <property type="project" value="TreeGrafter"/>
</dbReference>
<organism evidence="8 9">
    <name type="scientific">Pseudoalteromonas tunicata D2</name>
    <dbReference type="NCBI Taxonomy" id="87626"/>
    <lineage>
        <taxon>Bacteria</taxon>
        <taxon>Pseudomonadati</taxon>
        <taxon>Pseudomonadota</taxon>
        <taxon>Gammaproteobacteria</taxon>
        <taxon>Alteromonadales</taxon>
        <taxon>Pseudoalteromonadaceae</taxon>
        <taxon>Pseudoalteromonas</taxon>
    </lineage>
</organism>
<comment type="caution">
    <text evidence="8">The sequence shown here is derived from an EMBL/GenBank/DDBJ whole genome shotgun (WGS) entry which is preliminary data.</text>
</comment>
<dbReference type="Proteomes" id="UP000006201">
    <property type="component" value="Unassembled WGS sequence"/>
</dbReference>
<evidence type="ECO:0000259" key="7">
    <source>
        <dbReference type="Pfam" id="PF00462"/>
    </source>
</evidence>
<dbReference type="PROSITE" id="PS51354">
    <property type="entry name" value="GLUTAREDOXIN_2"/>
    <property type="match status" value="1"/>
</dbReference>
<dbReference type="NCBIfam" id="TIGR02181">
    <property type="entry name" value="GRX_bact"/>
    <property type="match status" value="1"/>
</dbReference>
<dbReference type="InterPro" id="IPR011767">
    <property type="entry name" value="GLR_AS"/>
</dbReference>
<dbReference type="PRINTS" id="PR00160">
    <property type="entry name" value="GLUTAREDOXIN"/>
</dbReference>
<reference evidence="8 9" key="1">
    <citation type="submission" date="2006-02" db="EMBL/GenBank/DDBJ databases">
        <authorList>
            <person name="Moran M.A."/>
            <person name="Kjelleberg S."/>
            <person name="Egan S."/>
            <person name="Saunders N."/>
            <person name="Thomas T."/>
            <person name="Ferriera S."/>
            <person name="Johnson J."/>
            <person name="Kravitz S."/>
            <person name="Halpern A."/>
            <person name="Remington K."/>
            <person name="Beeson K."/>
            <person name="Tran B."/>
            <person name="Rogers Y.-H."/>
            <person name="Friedman R."/>
            <person name="Venter J.C."/>
        </authorList>
    </citation>
    <scope>NUCLEOTIDE SEQUENCE [LARGE SCALE GENOMIC DNA]</scope>
    <source>
        <strain evidence="8 9">D2</strain>
    </source>
</reference>
<dbReference type="InterPro" id="IPR036249">
    <property type="entry name" value="Thioredoxin-like_sf"/>
</dbReference>
<gene>
    <name evidence="8" type="ORF">PTD2_13594</name>
</gene>
<dbReference type="EMBL" id="AAOH01000002">
    <property type="protein sequence ID" value="EAR29857.1"/>
    <property type="molecule type" value="Genomic_DNA"/>
</dbReference>
<protein>
    <recommendedName>
        <fullName evidence="6">Glutaredoxin</fullName>
    </recommendedName>
</protein>
<dbReference type="SUPFAM" id="SSF52833">
    <property type="entry name" value="Thioredoxin-like"/>
    <property type="match status" value="1"/>
</dbReference>
<comment type="function">
    <text evidence="6">Has a glutathione-disulfide oxidoreductase activity in the presence of NADPH and glutathione reductase. Reduces low molecular weight disulfides and proteins.</text>
</comment>
<dbReference type="STRING" id="87626.PTD2_13594"/>
<proteinExistence type="inferred from homology"/>